<keyword evidence="2" id="KW-1185">Reference proteome</keyword>
<comment type="caution">
    <text evidence="1">The sequence shown here is derived from an EMBL/GenBank/DDBJ whole genome shotgun (WGS) entry which is preliminary data.</text>
</comment>
<gene>
    <name evidence="1" type="ORF">EYC80_003273</name>
</gene>
<organism evidence="1 2">
    <name type="scientific">Monilinia laxa</name>
    <name type="common">Brown rot fungus</name>
    <name type="synonym">Sclerotinia laxa</name>
    <dbReference type="NCBI Taxonomy" id="61186"/>
    <lineage>
        <taxon>Eukaryota</taxon>
        <taxon>Fungi</taxon>
        <taxon>Dikarya</taxon>
        <taxon>Ascomycota</taxon>
        <taxon>Pezizomycotina</taxon>
        <taxon>Leotiomycetes</taxon>
        <taxon>Helotiales</taxon>
        <taxon>Sclerotiniaceae</taxon>
        <taxon>Monilinia</taxon>
    </lineage>
</organism>
<accession>A0A5N6KD68</accession>
<evidence type="ECO:0000313" key="2">
    <source>
        <dbReference type="Proteomes" id="UP000326757"/>
    </source>
</evidence>
<evidence type="ECO:0000313" key="1">
    <source>
        <dbReference type="EMBL" id="KAB8301399.1"/>
    </source>
</evidence>
<reference evidence="1 2" key="1">
    <citation type="submission" date="2019-06" db="EMBL/GenBank/DDBJ databases">
        <title>Genome Sequence of the Brown Rot Fungal Pathogen Monilinia laxa.</title>
        <authorList>
            <person name="De Miccolis Angelini R.M."/>
            <person name="Landi L."/>
            <person name="Abate D."/>
            <person name="Pollastro S."/>
            <person name="Romanazzi G."/>
            <person name="Faretra F."/>
        </authorList>
    </citation>
    <scope>NUCLEOTIDE SEQUENCE [LARGE SCALE GENOMIC DNA]</scope>
    <source>
        <strain evidence="1 2">Mlax316</strain>
    </source>
</reference>
<name>A0A5N6KD68_MONLA</name>
<proteinExistence type="predicted"/>
<dbReference type="EMBL" id="VIGI01000004">
    <property type="protein sequence ID" value="KAB8301399.1"/>
    <property type="molecule type" value="Genomic_DNA"/>
</dbReference>
<sequence>MANHLSSPCNYISKHIYHSYLIGAVFPSSLHSISKIVPVKQNFIISHHIISLIMCLNCDHLKCTGFSFFLSFQSYHLLRTSVSTSTPKPTTSLKSHHYHETLCATINVIRI</sequence>
<dbReference type="Proteomes" id="UP000326757">
    <property type="component" value="Unassembled WGS sequence"/>
</dbReference>
<dbReference type="AlphaFoldDB" id="A0A5N6KD68"/>
<protein>
    <submittedName>
        <fullName evidence="1">Uncharacterized protein</fullName>
    </submittedName>
</protein>